<protein>
    <recommendedName>
        <fullName evidence="5 6">RNA 3'-terminal phosphate cyclase</fullName>
        <shortName evidence="5">RNA cyclase</shortName>
        <shortName evidence="5">RNA-3'-phosphate cyclase</shortName>
        <ecNumber evidence="5 6">6.5.1.4</ecNumber>
    </recommendedName>
</protein>
<feature type="active site" description="Tele-AMP-histidine intermediate" evidence="5">
    <location>
        <position position="308"/>
    </location>
</feature>
<dbReference type="InterPro" id="IPR037136">
    <property type="entry name" value="RNA3'_phos_cyclase_dom_sf"/>
</dbReference>
<dbReference type="GO" id="GO:0003963">
    <property type="term" value="F:RNA-3'-phosphate cyclase activity"/>
    <property type="evidence" value="ECO:0007669"/>
    <property type="project" value="UniProtKB-UniRule"/>
</dbReference>
<dbReference type="GO" id="GO:0005737">
    <property type="term" value="C:cytoplasm"/>
    <property type="evidence" value="ECO:0007669"/>
    <property type="project" value="UniProtKB-SubCell"/>
</dbReference>
<dbReference type="NCBIfam" id="NF003246">
    <property type="entry name" value="PRK04204.1-2"/>
    <property type="match status" value="1"/>
</dbReference>
<organism evidence="9 10">
    <name type="scientific">Intestinirhabdus alba</name>
    <dbReference type="NCBI Taxonomy" id="2899544"/>
    <lineage>
        <taxon>Bacteria</taxon>
        <taxon>Pseudomonadati</taxon>
        <taxon>Pseudomonadota</taxon>
        <taxon>Gammaproteobacteria</taxon>
        <taxon>Enterobacterales</taxon>
        <taxon>Enterobacteriaceae</taxon>
        <taxon>Intestinirhabdus</taxon>
    </lineage>
</organism>
<reference evidence="9 10" key="1">
    <citation type="submission" date="2019-11" db="EMBL/GenBank/DDBJ databases">
        <title>Escherichia alba sp. nov. isolated from the gut of plastic-eating superworms Zophobas atratus.</title>
        <authorList>
            <person name="Yang Y."/>
        </authorList>
    </citation>
    <scope>NUCLEOTIDE SEQUENCE [LARGE SCALE GENOMIC DNA]</scope>
    <source>
        <strain evidence="10">BIT-B35</strain>
    </source>
</reference>
<evidence type="ECO:0000256" key="1">
    <source>
        <dbReference type="ARBA" id="ARBA00009206"/>
    </source>
</evidence>
<gene>
    <name evidence="5 9" type="primary">rtcA</name>
    <name evidence="9" type="ORF">GJV78_20110</name>
</gene>
<name>A0A6L6INR8_9ENTR</name>
<dbReference type="GO" id="GO:0006396">
    <property type="term" value="P:RNA processing"/>
    <property type="evidence" value="ECO:0007669"/>
    <property type="project" value="UniProtKB-UniRule"/>
</dbReference>
<dbReference type="InterPro" id="IPR000228">
    <property type="entry name" value="RNA3'_term_phos_cyc"/>
</dbReference>
<comment type="function">
    <text evidence="5">Catalyzes the conversion of 3'-phosphate to a 2',3'-cyclic phosphodiester at the end of RNA. The mechanism of action of the enzyme occurs in 3 steps: (A) adenylation of the enzyme by ATP; (B) transfer of adenylate to an RNA-N3'P to produce RNA-N3'PP5'A; (C) and attack of the adjacent 2'-hydroxyl on the 3'-phosphorus in the diester linkage to produce the cyclic end product. The biological role of this enzyme is unknown but it is likely to function in some aspects of cellular RNA processing.</text>
</comment>
<evidence type="ECO:0000256" key="5">
    <source>
        <dbReference type="HAMAP-Rule" id="MF_00200"/>
    </source>
</evidence>
<dbReference type="Pfam" id="PF05189">
    <property type="entry name" value="RTC_insert"/>
    <property type="match status" value="1"/>
</dbReference>
<dbReference type="SUPFAM" id="SSF55205">
    <property type="entry name" value="EPT/RTPC-like"/>
    <property type="match status" value="2"/>
</dbReference>
<feature type="binding site" evidence="5">
    <location>
        <position position="103"/>
    </location>
    <ligand>
        <name>ATP</name>
        <dbReference type="ChEBI" id="CHEBI:30616"/>
    </ligand>
</feature>
<dbReference type="InterPro" id="IPR023797">
    <property type="entry name" value="RNA3'_phos_cyclase_dom"/>
</dbReference>
<dbReference type="Gene3D" id="3.65.10.20">
    <property type="entry name" value="RNA 3'-terminal phosphate cyclase domain"/>
    <property type="match status" value="1"/>
</dbReference>
<dbReference type="EC" id="6.5.1.4" evidence="5 6"/>
<keyword evidence="3 5" id="KW-0547">Nucleotide-binding</keyword>
<dbReference type="Proteomes" id="UP000477739">
    <property type="component" value="Unassembled WGS sequence"/>
</dbReference>
<dbReference type="RefSeq" id="WP_155109962.1">
    <property type="nucleotide sequence ID" value="NZ_WMJZ01000041.1"/>
</dbReference>
<dbReference type="InterPro" id="IPR013791">
    <property type="entry name" value="RNA3'-term_phos_cycl_insert"/>
</dbReference>
<dbReference type="PANTHER" id="PTHR11096:SF0">
    <property type="entry name" value="RNA 3'-TERMINAL PHOSPHATE CYCLASE"/>
    <property type="match status" value="1"/>
</dbReference>
<sequence length="339" mass="35623">MDAIVALDGAQGEGGGQILRSALSLSMITGRPFTITGIRAGRAKPGLLRQHLTSVRAAAAICSAQVSGDALRSQQLHFVPGRIRGGEYRFAIGSAGSCMLVLQTVLPALWFADKASRVEVQGGTHNPSAPTADFIREVWEPLLAQMGVRQHTTLQRHGFWPAGGGSVVSEVVPMTALRGLTLTARGKTTGLYAEALLAEVPHHVGEREVAALAARLPLTDSRITHLHGGIGPGNILSLLIQSEGLNELLVVFGEKRVSAEAVASRLAAAAQRYLASPAAVGEHLADQLILPMALAGTGAFTVAQASTHLLTNIAVVERFLPVRFACEPDGHGYLVRVMA</sequence>
<dbReference type="Gene3D" id="3.30.360.20">
    <property type="entry name" value="RNA 3'-terminal phosphate cyclase, insert domain"/>
    <property type="match status" value="1"/>
</dbReference>
<dbReference type="Pfam" id="PF01137">
    <property type="entry name" value="RTC"/>
    <property type="match status" value="1"/>
</dbReference>
<dbReference type="GO" id="GO:0005524">
    <property type="term" value="F:ATP binding"/>
    <property type="evidence" value="ECO:0007669"/>
    <property type="project" value="UniProtKB-KW"/>
</dbReference>
<comment type="similarity">
    <text evidence="1 5">Belongs to the RNA 3'-terminal cyclase family. Type 1 subfamily.</text>
</comment>
<dbReference type="AlphaFoldDB" id="A0A6L6INR8"/>
<dbReference type="PROSITE" id="PS01287">
    <property type="entry name" value="RTC"/>
    <property type="match status" value="1"/>
</dbReference>
<comment type="subcellular location">
    <subcellularLocation>
        <location evidence="5">Cytoplasm</location>
    </subcellularLocation>
</comment>
<dbReference type="EMBL" id="WMJZ01000041">
    <property type="protein sequence ID" value="MTH48512.1"/>
    <property type="molecule type" value="Genomic_DNA"/>
</dbReference>
<evidence type="ECO:0000256" key="2">
    <source>
        <dbReference type="ARBA" id="ARBA00022598"/>
    </source>
</evidence>
<dbReference type="HAMAP" id="MF_00200">
    <property type="entry name" value="RTC"/>
    <property type="match status" value="1"/>
</dbReference>
<dbReference type="InterPro" id="IPR020719">
    <property type="entry name" value="RNA3'_term_phos_cycl-like_CS"/>
</dbReference>
<evidence type="ECO:0000313" key="10">
    <source>
        <dbReference type="Proteomes" id="UP000477739"/>
    </source>
</evidence>
<dbReference type="PIRSF" id="PIRSF005378">
    <property type="entry name" value="RNA3'_term_phos_cycl_euk"/>
    <property type="match status" value="1"/>
</dbReference>
<feature type="domain" description="RNA 3'-terminal phosphate cyclase insert" evidence="8">
    <location>
        <begin position="184"/>
        <end position="274"/>
    </location>
</feature>
<feature type="binding site" evidence="5">
    <location>
        <begin position="283"/>
        <end position="287"/>
    </location>
    <ligand>
        <name>ATP</name>
        <dbReference type="ChEBI" id="CHEBI:30616"/>
    </ligand>
</feature>
<keyword evidence="5" id="KW-0963">Cytoplasm</keyword>
<feature type="domain" description="RNA 3'-terminal phosphate cyclase" evidence="7">
    <location>
        <begin position="12"/>
        <end position="325"/>
    </location>
</feature>
<dbReference type="OrthoDB" id="9789235at2"/>
<comment type="caution">
    <text evidence="9">The sequence shown here is derived from an EMBL/GenBank/DDBJ whole genome shotgun (WGS) entry which is preliminary data.</text>
</comment>
<keyword evidence="2 5" id="KW-0436">Ligase</keyword>
<evidence type="ECO:0000313" key="9">
    <source>
        <dbReference type="EMBL" id="MTH48512.1"/>
    </source>
</evidence>
<keyword evidence="10" id="KW-1185">Reference proteome</keyword>
<dbReference type="NCBIfam" id="NF003247">
    <property type="entry name" value="PRK04204.1-3"/>
    <property type="match status" value="1"/>
</dbReference>
<dbReference type="InterPro" id="IPR013792">
    <property type="entry name" value="RNA3'P_cycl/enolpyr_Trfase_a/b"/>
</dbReference>
<evidence type="ECO:0000259" key="8">
    <source>
        <dbReference type="Pfam" id="PF05189"/>
    </source>
</evidence>
<evidence type="ECO:0000256" key="4">
    <source>
        <dbReference type="ARBA" id="ARBA00024481"/>
    </source>
</evidence>
<evidence type="ECO:0000256" key="6">
    <source>
        <dbReference type="NCBIfam" id="TIGR03399"/>
    </source>
</evidence>
<evidence type="ECO:0000259" key="7">
    <source>
        <dbReference type="Pfam" id="PF01137"/>
    </source>
</evidence>
<dbReference type="PANTHER" id="PTHR11096">
    <property type="entry name" value="RNA 3' TERMINAL PHOSPHATE CYCLASE"/>
    <property type="match status" value="1"/>
</dbReference>
<dbReference type="NCBIfam" id="TIGR03399">
    <property type="entry name" value="RNA_3prim_cycl"/>
    <property type="match status" value="1"/>
</dbReference>
<dbReference type="InterPro" id="IPR017770">
    <property type="entry name" value="RNA3'_term_phos_cyc_type_1"/>
</dbReference>
<comment type="catalytic activity">
    <reaction evidence="4 5">
        <text>a 3'-end 3'-phospho-ribonucleotide-RNA + ATP = a 3'-end 2',3'-cyclophospho-ribonucleotide-RNA + AMP + diphosphate</text>
        <dbReference type="Rhea" id="RHEA:23976"/>
        <dbReference type="Rhea" id="RHEA-COMP:10463"/>
        <dbReference type="Rhea" id="RHEA-COMP:10464"/>
        <dbReference type="ChEBI" id="CHEBI:30616"/>
        <dbReference type="ChEBI" id="CHEBI:33019"/>
        <dbReference type="ChEBI" id="CHEBI:83062"/>
        <dbReference type="ChEBI" id="CHEBI:83064"/>
        <dbReference type="ChEBI" id="CHEBI:456215"/>
        <dbReference type="EC" id="6.5.1.4"/>
    </reaction>
</comment>
<accession>A0A6L6INR8</accession>
<dbReference type="InterPro" id="IPR036553">
    <property type="entry name" value="RPTC_insert"/>
</dbReference>
<dbReference type="SUPFAM" id="SSF52913">
    <property type="entry name" value="RNA 3'-terminal phosphate cyclase, RPTC, insert domain"/>
    <property type="match status" value="1"/>
</dbReference>
<evidence type="ECO:0000256" key="3">
    <source>
        <dbReference type="ARBA" id="ARBA00022741"/>
    </source>
</evidence>
<keyword evidence="5" id="KW-0067">ATP-binding</keyword>
<proteinExistence type="inferred from homology"/>